<organism evidence="7 8">
    <name type="scientific">Tetrahymena thermophila (strain SB210)</name>
    <dbReference type="NCBI Taxonomy" id="312017"/>
    <lineage>
        <taxon>Eukaryota</taxon>
        <taxon>Sar</taxon>
        <taxon>Alveolata</taxon>
        <taxon>Ciliophora</taxon>
        <taxon>Intramacronucleata</taxon>
        <taxon>Oligohymenophorea</taxon>
        <taxon>Hymenostomatida</taxon>
        <taxon>Tetrahymenina</taxon>
        <taxon>Tetrahymenidae</taxon>
        <taxon>Tetrahymena</taxon>
    </lineage>
</organism>
<accession>I7MFH5</accession>
<keyword evidence="8" id="KW-1185">Reference proteome</keyword>
<feature type="domain" description="Major facilitator superfamily (MFS) profile" evidence="6">
    <location>
        <begin position="41"/>
        <end position="439"/>
    </location>
</feature>
<feature type="transmembrane region" description="Helical" evidence="5">
    <location>
        <begin position="129"/>
        <end position="147"/>
    </location>
</feature>
<keyword evidence="4 5" id="KW-0472">Membrane</keyword>
<evidence type="ECO:0000256" key="1">
    <source>
        <dbReference type="ARBA" id="ARBA00004141"/>
    </source>
</evidence>
<feature type="transmembrane region" description="Helical" evidence="5">
    <location>
        <begin position="381"/>
        <end position="400"/>
    </location>
</feature>
<dbReference type="GO" id="GO:0022857">
    <property type="term" value="F:transmembrane transporter activity"/>
    <property type="evidence" value="ECO:0007669"/>
    <property type="project" value="InterPro"/>
</dbReference>
<dbReference type="GeneID" id="7823688"/>
<evidence type="ECO:0000259" key="6">
    <source>
        <dbReference type="PROSITE" id="PS50850"/>
    </source>
</evidence>
<feature type="transmembrane region" description="Helical" evidence="5">
    <location>
        <begin position="292"/>
        <end position="313"/>
    </location>
</feature>
<feature type="transmembrane region" description="Helical" evidence="5">
    <location>
        <begin position="348"/>
        <end position="369"/>
    </location>
</feature>
<gene>
    <name evidence="7" type="ORF">TTHERM_00773630</name>
</gene>
<feature type="transmembrane region" description="Helical" evidence="5">
    <location>
        <begin position="256"/>
        <end position="280"/>
    </location>
</feature>
<evidence type="ECO:0000256" key="4">
    <source>
        <dbReference type="ARBA" id="ARBA00023136"/>
    </source>
</evidence>
<dbReference type="PANTHER" id="PTHR10924:SF6">
    <property type="entry name" value="SOLUTE CARRIER FAMILY 49 MEMBER A3"/>
    <property type="match status" value="1"/>
</dbReference>
<feature type="transmembrane region" description="Helical" evidence="5">
    <location>
        <begin position="35"/>
        <end position="54"/>
    </location>
</feature>
<dbReference type="KEGG" id="tet:TTHERM_00773630"/>
<dbReference type="OrthoDB" id="422206at2759"/>
<feature type="transmembrane region" description="Helical" evidence="5">
    <location>
        <begin position="74"/>
        <end position="91"/>
    </location>
</feature>
<evidence type="ECO:0000256" key="5">
    <source>
        <dbReference type="SAM" id="Phobius"/>
    </source>
</evidence>
<dbReference type="GO" id="GO:0016020">
    <property type="term" value="C:membrane"/>
    <property type="evidence" value="ECO:0007669"/>
    <property type="project" value="UniProtKB-SubCell"/>
</dbReference>
<dbReference type="InterPro" id="IPR011701">
    <property type="entry name" value="MFS"/>
</dbReference>
<evidence type="ECO:0000256" key="3">
    <source>
        <dbReference type="ARBA" id="ARBA00022989"/>
    </source>
</evidence>
<dbReference type="eggNOG" id="KOG2563">
    <property type="taxonomic scope" value="Eukaryota"/>
</dbReference>
<dbReference type="InterPro" id="IPR020846">
    <property type="entry name" value="MFS_dom"/>
</dbReference>
<feature type="transmembrane region" description="Helical" evidence="5">
    <location>
        <begin position="201"/>
        <end position="223"/>
    </location>
</feature>
<dbReference type="SUPFAM" id="SSF103473">
    <property type="entry name" value="MFS general substrate transporter"/>
    <property type="match status" value="1"/>
</dbReference>
<dbReference type="InterPro" id="IPR036259">
    <property type="entry name" value="MFS_trans_sf"/>
</dbReference>
<dbReference type="HOGENOM" id="CLU_023132_4_2_1"/>
<dbReference type="Proteomes" id="UP000009168">
    <property type="component" value="Unassembled WGS sequence"/>
</dbReference>
<keyword evidence="2 5" id="KW-0812">Transmembrane</keyword>
<sequence>MNQTSNQMKAISKYVDDTDSIKEVNDQNKDEFKDYSYRWCIVILFCFPNMMNGIEWITFSPISSQVQQAYDQSQFVVSLTSLASMFCYIVMNFPSNYILSQKGLKIGVFTGIFFTVIGAWIRLLINENFGWAIFGQVLGGIAQPFILNAPTQIAAVWFKPQQRQMATAILSLVNVIGVGIGFLFPSFIVSPTYSDSTTNEIYDLMLIQAILITACCIPTVIFFREKPPTPPSHSASVEKSKFSESMSILIRDKNFIFLYIYFGCILGNFNSIATLINFFLEQFSYSSDDTSYFGAVFIISGLIGSAILSIVVEKYQKYKLVIIISTVTSILSYSLAMGVLSIENFSLQLVSFFLYGFFATPLIPLSLEFACEITYPISETIGSGLVFKSGQMFGVLQIVISTEVIQIDSQNNVYICMALGLFLQILGLVFMLFVKEDLKRKQEEKKQESMRQKDLLSPPQSIELVYQSSSKLGPINNIKI</sequence>
<dbReference type="Pfam" id="PF07690">
    <property type="entry name" value="MFS_1"/>
    <property type="match status" value="1"/>
</dbReference>
<proteinExistence type="predicted"/>
<dbReference type="PANTHER" id="PTHR10924">
    <property type="entry name" value="MAJOR FACILITATOR SUPERFAMILY PROTEIN-RELATED"/>
    <property type="match status" value="1"/>
</dbReference>
<keyword evidence="3 5" id="KW-1133">Transmembrane helix</keyword>
<feature type="transmembrane region" description="Helical" evidence="5">
    <location>
        <begin position="320"/>
        <end position="342"/>
    </location>
</feature>
<feature type="transmembrane region" description="Helical" evidence="5">
    <location>
        <begin position="412"/>
        <end position="434"/>
    </location>
</feature>
<dbReference type="OMA" id="CAYPFIM"/>
<dbReference type="Gene3D" id="1.20.1250.20">
    <property type="entry name" value="MFS general substrate transporter like domains"/>
    <property type="match status" value="2"/>
</dbReference>
<dbReference type="InParanoid" id="I7MFH5"/>
<dbReference type="InterPro" id="IPR049680">
    <property type="entry name" value="FLVCR1-2_SLC49-like"/>
</dbReference>
<protein>
    <submittedName>
        <fullName evidence="7">MFS transporter</fullName>
    </submittedName>
</protein>
<dbReference type="RefSeq" id="XP_001031616.1">
    <property type="nucleotide sequence ID" value="XM_001031616.1"/>
</dbReference>
<evidence type="ECO:0000313" key="8">
    <source>
        <dbReference type="Proteomes" id="UP000009168"/>
    </source>
</evidence>
<evidence type="ECO:0000256" key="2">
    <source>
        <dbReference type="ARBA" id="ARBA00022692"/>
    </source>
</evidence>
<reference evidence="8" key="1">
    <citation type="journal article" date="2006" name="PLoS Biol.">
        <title>Macronuclear genome sequence of the ciliate Tetrahymena thermophila, a model eukaryote.</title>
        <authorList>
            <person name="Eisen J.A."/>
            <person name="Coyne R.S."/>
            <person name="Wu M."/>
            <person name="Wu D."/>
            <person name="Thiagarajan M."/>
            <person name="Wortman J.R."/>
            <person name="Badger J.H."/>
            <person name="Ren Q."/>
            <person name="Amedeo P."/>
            <person name="Jones K.M."/>
            <person name="Tallon L.J."/>
            <person name="Delcher A.L."/>
            <person name="Salzberg S.L."/>
            <person name="Silva J.C."/>
            <person name="Haas B.J."/>
            <person name="Majoros W.H."/>
            <person name="Farzad M."/>
            <person name="Carlton J.M."/>
            <person name="Smith R.K. Jr."/>
            <person name="Garg J."/>
            <person name="Pearlman R.E."/>
            <person name="Karrer K.M."/>
            <person name="Sun L."/>
            <person name="Manning G."/>
            <person name="Elde N.C."/>
            <person name="Turkewitz A.P."/>
            <person name="Asai D.J."/>
            <person name="Wilkes D.E."/>
            <person name="Wang Y."/>
            <person name="Cai H."/>
            <person name="Collins K."/>
            <person name="Stewart B.A."/>
            <person name="Lee S.R."/>
            <person name="Wilamowska K."/>
            <person name="Weinberg Z."/>
            <person name="Ruzzo W.L."/>
            <person name="Wloga D."/>
            <person name="Gaertig J."/>
            <person name="Frankel J."/>
            <person name="Tsao C.-C."/>
            <person name="Gorovsky M.A."/>
            <person name="Keeling P.J."/>
            <person name="Waller R.F."/>
            <person name="Patron N.J."/>
            <person name="Cherry J.M."/>
            <person name="Stover N.A."/>
            <person name="Krieger C.J."/>
            <person name="del Toro C."/>
            <person name="Ryder H.F."/>
            <person name="Williamson S.C."/>
            <person name="Barbeau R.A."/>
            <person name="Hamilton E.P."/>
            <person name="Orias E."/>
        </authorList>
    </citation>
    <scope>NUCLEOTIDE SEQUENCE [LARGE SCALE GENOMIC DNA]</scope>
    <source>
        <strain evidence="8">SB210</strain>
    </source>
</reference>
<dbReference type="PROSITE" id="PS50850">
    <property type="entry name" value="MFS"/>
    <property type="match status" value="1"/>
</dbReference>
<comment type="subcellular location">
    <subcellularLocation>
        <location evidence="1">Membrane</location>
        <topology evidence="1">Multi-pass membrane protein</topology>
    </subcellularLocation>
</comment>
<feature type="transmembrane region" description="Helical" evidence="5">
    <location>
        <begin position="168"/>
        <end position="189"/>
    </location>
</feature>
<dbReference type="EMBL" id="GG662514">
    <property type="protein sequence ID" value="EAR83953.1"/>
    <property type="molecule type" value="Genomic_DNA"/>
</dbReference>
<name>I7MFH5_TETTS</name>
<evidence type="ECO:0000313" key="7">
    <source>
        <dbReference type="EMBL" id="EAR83953.1"/>
    </source>
</evidence>
<feature type="transmembrane region" description="Helical" evidence="5">
    <location>
        <begin position="103"/>
        <end position="123"/>
    </location>
</feature>
<dbReference type="AlphaFoldDB" id="I7MFH5"/>